<dbReference type="Proteomes" id="UP000007755">
    <property type="component" value="Unassembled WGS sequence"/>
</dbReference>
<dbReference type="EMBL" id="GL888269">
    <property type="protein sequence ID" value="EGI63604.1"/>
    <property type="molecule type" value="Genomic_DNA"/>
</dbReference>
<gene>
    <name evidence="1" type="ORF">G5I_08010</name>
</gene>
<keyword evidence="2" id="KW-1185">Reference proteome</keyword>
<accession>F4WQC1</accession>
<proteinExistence type="predicted"/>
<organism evidence="2">
    <name type="scientific">Acromyrmex echinatior</name>
    <name type="common">Panamanian leafcutter ant</name>
    <name type="synonym">Acromyrmex octospinosus echinatior</name>
    <dbReference type="NCBI Taxonomy" id="103372"/>
    <lineage>
        <taxon>Eukaryota</taxon>
        <taxon>Metazoa</taxon>
        <taxon>Ecdysozoa</taxon>
        <taxon>Arthropoda</taxon>
        <taxon>Hexapoda</taxon>
        <taxon>Insecta</taxon>
        <taxon>Pterygota</taxon>
        <taxon>Neoptera</taxon>
        <taxon>Endopterygota</taxon>
        <taxon>Hymenoptera</taxon>
        <taxon>Apocrita</taxon>
        <taxon>Aculeata</taxon>
        <taxon>Formicoidea</taxon>
        <taxon>Formicidae</taxon>
        <taxon>Myrmicinae</taxon>
        <taxon>Acromyrmex</taxon>
    </lineage>
</organism>
<dbReference type="InParanoid" id="F4WQC1"/>
<evidence type="ECO:0000313" key="2">
    <source>
        <dbReference type="Proteomes" id="UP000007755"/>
    </source>
</evidence>
<reference evidence="1" key="1">
    <citation type="submission" date="2011-02" db="EMBL/GenBank/DDBJ databases">
        <title>The genome of the leaf-cutting ant Acromyrmex echinatior suggests key adaptations to social evolution and fungus farming.</title>
        <authorList>
            <person name="Nygaard S."/>
            <person name="Zhang G."/>
        </authorList>
    </citation>
    <scope>NUCLEOTIDE SEQUENCE</scope>
</reference>
<dbReference type="AlphaFoldDB" id="F4WQC1"/>
<sequence>MRNSVTGAAGRLACTWRDIGRIVAALRRRSSKHEDAAIYRTEEAGRDVKDGQQYCGMHIPRAFGTPYTSTAWYYVISQINERKAVRNGQEIHLENMPLESREPGTDRRA</sequence>
<name>F4WQC1_ACREC</name>
<protein>
    <submittedName>
        <fullName evidence="1">Uncharacterized protein</fullName>
    </submittedName>
</protein>
<evidence type="ECO:0000313" key="1">
    <source>
        <dbReference type="EMBL" id="EGI63604.1"/>
    </source>
</evidence>